<dbReference type="InterPro" id="IPR027417">
    <property type="entry name" value="P-loop_NTPase"/>
</dbReference>
<dbReference type="InterPro" id="IPR054472">
    <property type="entry name" value="WHD"/>
</dbReference>
<dbReference type="CDD" id="cd19481">
    <property type="entry name" value="RecA-like_protease"/>
    <property type="match status" value="1"/>
</dbReference>
<dbReference type="Pfam" id="PF00004">
    <property type="entry name" value="AAA"/>
    <property type="match status" value="1"/>
</dbReference>
<dbReference type="Proteomes" id="UP001055453">
    <property type="component" value="Chromosome"/>
</dbReference>
<evidence type="ECO:0000313" key="3">
    <source>
        <dbReference type="Proteomes" id="UP001055453"/>
    </source>
</evidence>
<reference evidence="2" key="1">
    <citation type="submission" date="2022-04" db="EMBL/GenBank/DDBJ databases">
        <title>Complete genome sequence of a cyanobacterium, Nostoc sp. SO-36, isolated in Antarctica.</title>
        <authorList>
            <person name="Kanesaki Y."/>
            <person name="Effendi D."/>
            <person name="Sakamoto T."/>
            <person name="Ohtani S."/>
            <person name="Awai K."/>
        </authorList>
    </citation>
    <scope>NUCLEOTIDE SEQUENCE</scope>
    <source>
        <strain evidence="2">SO-36</strain>
    </source>
</reference>
<dbReference type="Gene3D" id="3.40.50.300">
    <property type="entry name" value="P-loop containing nucleotide triphosphate hydrolases"/>
    <property type="match status" value="1"/>
</dbReference>
<proteinExistence type="predicted"/>
<dbReference type="PANTHER" id="PTHR46411:SF3">
    <property type="entry name" value="AAA+ ATPASE DOMAIN-CONTAINING PROTEIN"/>
    <property type="match status" value="1"/>
</dbReference>
<dbReference type="SUPFAM" id="SSF52540">
    <property type="entry name" value="P-loop containing nucleoside triphosphate hydrolases"/>
    <property type="match status" value="1"/>
</dbReference>
<evidence type="ECO:0000313" key="2">
    <source>
        <dbReference type="EMBL" id="BDI14847.1"/>
    </source>
</evidence>
<gene>
    <name evidence="2" type="ORF">ANSO36C_06490</name>
</gene>
<dbReference type="InterPro" id="IPR003959">
    <property type="entry name" value="ATPase_AAA_core"/>
</dbReference>
<dbReference type="Pfam" id="PF22977">
    <property type="entry name" value="WHD"/>
    <property type="match status" value="1"/>
</dbReference>
<dbReference type="EMBL" id="AP025732">
    <property type="protein sequence ID" value="BDI14847.1"/>
    <property type="molecule type" value="Genomic_DNA"/>
</dbReference>
<evidence type="ECO:0000259" key="1">
    <source>
        <dbReference type="SMART" id="SM00382"/>
    </source>
</evidence>
<sequence length="663" mass="73533">MNATTINRNWDDANYRYLSAALAVVRDILENYAAKVQNQPQEKNQENLPQALEEAAAAMPAPSALERVCTMFSLSLFERNLLLLCAGMELNGDFAKLCAIMHGDSQRAYPTLSLALAALPDVHWDAIAPNSPLRHWRLIQIGDGHALTLSPLRIDERILHYLTGIQYLDERLAGIIEPLEEVSDLVPSHQDLAERVAAIWSQAYKVNSLPIIQLCSSESVSKRAIAATICQLHDLSLWVMPAQVIPLLPSDLDNLIRLWTRETILSKCALLIDCNELDTNDTARLNAIARFIERTKGFLIVTSRERIGLSQRLIVNFDVDQPSSKEQGVVWQDALSTIAPQMNGQVKTLVDQFNLSAATIRAACAEAVGQLAQTPESDISDVLWDACRVQARPRLDELAQRIEPSGDWEDLVLPEAQKQILREIAAHVRQRSNVYNNWGFGGKSARGLGISALFAGASGTGKTLGAEVLAHKLRLDLYRIDLSSVVSKYIGETEKNLRRVFDAAEQGGVILLFDEADALFGKRSEVKDARDRYANIEVSYLLQRMESYPGLAVLTTNLKSAIDTAFLRRIRFVVQFPFPDTTQRAEIWRRVFPAKTPTADLDALQLARLNVAGGNIRNIALNAAFLAADAGEPVQMKHVLRAAQTEYSKLEKPLTDAEIGGWM</sequence>
<protein>
    <submittedName>
        <fullName evidence="2">ATPase</fullName>
    </submittedName>
</protein>
<dbReference type="RefSeq" id="WP_251958360.1">
    <property type="nucleotide sequence ID" value="NZ_AP025732.1"/>
</dbReference>
<dbReference type="PANTHER" id="PTHR46411">
    <property type="entry name" value="FAMILY ATPASE, PUTATIVE-RELATED"/>
    <property type="match status" value="1"/>
</dbReference>
<accession>A0ABM7YW53</accession>
<name>A0ABM7YW53_NOSCO</name>
<keyword evidence="3" id="KW-1185">Reference proteome</keyword>
<organism evidence="2 3">
    <name type="scientific">Nostoc cf. commune SO-36</name>
    <dbReference type="NCBI Taxonomy" id="449208"/>
    <lineage>
        <taxon>Bacteria</taxon>
        <taxon>Bacillati</taxon>
        <taxon>Cyanobacteriota</taxon>
        <taxon>Cyanophyceae</taxon>
        <taxon>Nostocales</taxon>
        <taxon>Nostocaceae</taxon>
        <taxon>Nostoc</taxon>
    </lineage>
</organism>
<dbReference type="InterPro" id="IPR003593">
    <property type="entry name" value="AAA+_ATPase"/>
</dbReference>
<feature type="domain" description="AAA+ ATPase" evidence="1">
    <location>
        <begin position="448"/>
        <end position="580"/>
    </location>
</feature>
<dbReference type="SMART" id="SM00382">
    <property type="entry name" value="AAA"/>
    <property type="match status" value="1"/>
</dbReference>